<dbReference type="SUPFAM" id="SSF160574">
    <property type="entry name" value="BT0923-like"/>
    <property type="match status" value="1"/>
</dbReference>
<dbReference type="EMBL" id="MVDD01000002">
    <property type="protein sequence ID" value="PKQ65114.1"/>
    <property type="molecule type" value="Genomic_DNA"/>
</dbReference>
<evidence type="ECO:0000313" key="3">
    <source>
        <dbReference type="Proteomes" id="UP000233535"/>
    </source>
</evidence>
<feature type="chain" id="PRO_5015001403" description="Beta-lactamase-inhibitor-like PepSY-like domain-containing protein" evidence="1">
    <location>
        <begin position="23"/>
        <end position="105"/>
    </location>
</feature>
<comment type="caution">
    <text evidence="2">The sequence shown here is derived from an EMBL/GenBank/DDBJ whole genome shotgun (WGS) entry which is preliminary data.</text>
</comment>
<dbReference type="AlphaFoldDB" id="A0A2N3I484"/>
<evidence type="ECO:0008006" key="4">
    <source>
        <dbReference type="Google" id="ProtNLM"/>
    </source>
</evidence>
<gene>
    <name evidence="2" type="ORF">BZG02_04595</name>
</gene>
<sequence length="105" mass="11574">MKRVLVMSATALLFSLSIPAFAANGNVTSEFTVAQEEVKYEEIKAEELPKLVQEGLSKSYSDFAILKSYIGNDGSYKVILSAPDQNIAVFYSVKGEFVKQEDLDV</sequence>
<organism evidence="2 3">
    <name type="scientific">Labilibaculum filiforme</name>
    <dbReference type="NCBI Taxonomy" id="1940526"/>
    <lineage>
        <taxon>Bacteria</taxon>
        <taxon>Pseudomonadati</taxon>
        <taxon>Bacteroidota</taxon>
        <taxon>Bacteroidia</taxon>
        <taxon>Marinilabiliales</taxon>
        <taxon>Marinifilaceae</taxon>
        <taxon>Labilibaculum</taxon>
    </lineage>
</organism>
<reference evidence="2 3" key="1">
    <citation type="journal article" date="2017" name="Front. Microbiol.">
        <title>Labilibaculum manganireducens gen. nov., sp. nov. and Labilibaculum filiforme sp. nov., Novel Bacteroidetes Isolated from Subsurface Sediments of the Baltic Sea.</title>
        <authorList>
            <person name="Vandieken V."/>
            <person name="Marshall I.P."/>
            <person name="Niemann H."/>
            <person name="Engelen B."/>
            <person name="Cypionka H."/>
        </authorList>
    </citation>
    <scope>NUCLEOTIDE SEQUENCE [LARGE SCALE GENOMIC DNA]</scope>
    <source>
        <strain evidence="2 3">59.16B</strain>
    </source>
</reference>
<name>A0A2N3I484_9BACT</name>
<keyword evidence="3" id="KW-1185">Reference proteome</keyword>
<dbReference type="OrthoDB" id="1123085at2"/>
<evidence type="ECO:0000313" key="2">
    <source>
        <dbReference type="EMBL" id="PKQ65114.1"/>
    </source>
</evidence>
<dbReference type="Proteomes" id="UP000233535">
    <property type="component" value="Unassembled WGS sequence"/>
</dbReference>
<dbReference type="RefSeq" id="WP_143470418.1">
    <property type="nucleotide sequence ID" value="NZ_MVDD01000002.1"/>
</dbReference>
<keyword evidence="1" id="KW-0732">Signal</keyword>
<accession>A0A2N3I484</accession>
<proteinExistence type="predicted"/>
<protein>
    <recommendedName>
        <fullName evidence="4">Beta-lactamase-inhibitor-like PepSY-like domain-containing protein</fullName>
    </recommendedName>
</protein>
<feature type="signal peptide" evidence="1">
    <location>
        <begin position="1"/>
        <end position="22"/>
    </location>
</feature>
<evidence type="ECO:0000256" key="1">
    <source>
        <dbReference type="SAM" id="SignalP"/>
    </source>
</evidence>